<dbReference type="Proteomes" id="UP000604117">
    <property type="component" value="Unassembled WGS sequence"/>
</dbReference>
<comment type="caution">
    <text evidence="1">The sequence shown here is derived from an EMBL/GenBank/DDBJ whole genome shotgun (WGS) entry which is preliminary data.</text>
</comment>
<evidence type="ECO:0000313" key="1">
    <source>
        <dbReference type="EMBL" id="GIF74542.1"/>
    </source>
</evidence>
<dbReference type="EMBL" id="BONE01000032">
    <property type="protein sequence ID" value="GIF74542.1"/>
    <property type="molecule type" value="Genomic_DNA"/>
</dbReference>
<keyword evidence="2" id="KW-1185">Reference proteome</keyword>
<protein>
    <submittedName>
        <fullName evidence="1">Uncharacterized protein</fullName>
    </submittedName>
</protein>
<reference evidence="1 2" key="1">
    <citation type="submission" date="2021-01" db="EMBL/GenBank/DDBJ databases">
        <title>Whole genome shotgun sequence of Asanoa siamensis NBRC 107932.</title>
        <authorList>
            <person name="Komaki H."/>
            <person name="Tamura T."/>
        </authorList>
    </citation>
    <scope>NUCLEOTIDE SEQUENCE [LARGE SCALE GENOMIC DNA]</scope>
    <source>
        <strain evidence="1 2">NBRC 107932</strain>
    </source>
</reference>
<sequence>MDGLVSEPHAAMARAIAATVTARPAVLKTRMMQKSPHVGFEVLYSDSYQHAPSDVAYLT</sequence>
<proteinExistence type="predicted"/>
<accession>A0ABQ4CUL0</accession>
<gene>
    <name evidence="1" type="ORF">Asi02nite_40600</name>
</gene>
<name>A0ABQ4CUL0_9ACTN</name>
<organism evidence="1 2">
    <name type="scientific">Asanoa siamensis</name>
    <dbReference type="NCBI Taxonomy" id="926357"/>
    <lineage>
        <taxon>Bacteria</taxon>
        <taxon>Bacillati</taxon>
        <taxon>Actinomycetota</taxon>
        <taxon>Actinomycetes</taxon>
        <taxon>Micromonosporales</taxon>
        <taxon>Micromonosporaceae</taxon>
        <taxon>Asanoa</taxon>
    </lineage>
</organism>
<evidence type="ECO:0000313" key="2">
    <source>
        <dbReference type="Proteomes" id="UP000604117"/>
    </source>
</evidence>